<evidence type="ECO:0000256" key="3">
    <source>
        <dbReference type="ARBA" id="ARBA00005163"/>
    </source>
</evidence>
<comment type="cofactor">
    <cofactor evidence="14">
        <name>heme</name>
        <dbReference type="ChEBI" id="CHEBI:30413"/>
    </cofactor>
    <text evidence="14">The heme is bound between the two transmembrane subunits.</text>
</comment>
<comment type="pathway">
    <text evidence="3">Carbohydrate metabolism; tricarboxylic acid cycle.</text>
</comment>
<reference evidence="16 17" key="1">
    <citation type="journal article" date="2014" name="Genome Announc.">
        <title>Complete Genome Sequence of Ehrlichia muris Strain AS145T, a Model Monocytotropic Ehrlichia Strain.</title>
        <authorList>
            <person name="Thirumalapura N.R."/>
            <person name="Qin X."/>
            <person name="Kuriakose J.A."/>
            <person name="Walker D.H."/>
        </authorList>
    </citation>
    <scope>NUCLEOTIDE SEQUENCE [LARGE SCALE GENOMIC DNA]</scope>
    <source>
        <strain evidence="17">AS154</strain>
    </source>
</reference>
<evidence type="ECO:0000256" key="10">
    <source>
        <dbReference type="ARBA" id="ARBA00022989"/>
    </source>
</evidence>
<dbReference type="STRING" id="1423892.EMUR_00935"/>
<evidence type="ECO:0000256" key="13">
    <source>
        <dbReference type="ARBA" id="ARBA00025912"/>
    </source>
</evidence>
<evidence type="ECO:0000256" key="7">
    <source>
        <dbReference type="ARBA" id="ARBA00022692"/>
    </source>
</evidence>
<evidence type="ECO:0000256" key="2">
    <source>
        <dbReference type="ARBA" id="ARBA00004141"/>
    </source>
</evidence>
<dbReference type="GO" id="GO:0009055">
    <property type="term" value="F:electron transfer activity"/>
    <property type="evidence" value="ECO:0007669"/>
    <property type="project" value="InterPro"/>
</dbReference>
<dbReference type="AlphaFoldDB" id="V9RA60"/>
<evidence type="ECO:0000313" key="16">
    <source>
        <dbReference type="EMBL" id="AHC39669.1"/>
    </source>
</evidence>
<evidence type="ECO:0000256" key="5">
    <source>
        <dbReference type="ARBA" id="ARBA00020076"/>
    </source>
</evidence>
<dbReference type="InterPro" id="IPR014314">
    <property type="entry name" value="Succ_DH_cytb556"/>
</dbReference>
<evidence type="ECO:0000256" key="1">
    <source>
        <dbReference type="ARBA" id="ARBA00004050"/>
    </source>
</evidence>
<keyword evidence="9" id="KW-0813">Transport</keyword>
<dbReference type="InterPro" id="IPR018495">
    <property type="entry name" value="Succ_DH_cyt_bsu_CS"/>
</dbReference>
<dbReference type="PROSITE" id="PS01001">
    <property type="entry name" value="SDH_CYT_2"/>
    <property type="match status" value="1"/>
</dbReference>
<dbReference type="EMBL" id="CP006917">
    <property type="protein sequence ID" value="AHC39669.1"/>
    <property type="molecule type" value="Genomic_DNA"/>
</dbReference>
<feature type="binding site" description="axial binding residue" evidence="14">
    <location>
        <position position="83"/>
    </location>
    <ligand>
        <name>heme</name>
        <dbReference type="ChEBI" id="CHEBI:30413"/>
        <note>ligand shared with second transmembrane subunit</note>
    </ligand>
    <ligandPart>
        <name>Fe</name>
        <dbReference type="ChEBI" id="CHEBI:18248"/>
    </ligandPart>
</feature>
<evidence type="ECO:0000256" key="11">
    <source>
        <dbReference type="ARBA" id="ARBA00023004"/>
    </source>
</evidence>
<dbReference type="CDD" id="cd03499">
    <property type="entry name" value="SQR_TypeC_SdhC"/>
    <property type="match status" value="1"/>
</dbReference>
<comment type="subcellular location">
    <subcellularLocation>
        <location evidence="2">Membrane</location>
        <topology evidence="2">Multi-pass membrane protein</topology>
    </subcellularLocation>
</comment>
<feature type="transmembrane region" description="Helical" evidence="15">
    <location>
        <begin position="106"/>
        <end position="126"/>
    </location>
</feature>
<dbReference type="PIRSF" id="PIRSF000178">
    <property type="entry name" value="SDH_cyt_b560"/>
    <property type="match status" value="1"/>
</dbReference>
<keyword evidence="8 14" id="KW-0479">Metal-binding</keyword>
<keyword evidence="9" id="KW-0249">Electron transport</keyword>
<dbReference type="GO" id="GO:0006099">
    <property type="term" value="P:tricarboxylic acid cycle"/>
    <property type="evidence" value="ECO:0007669"/>
    <property type="project" value="UniProtKB-UniPathway"/>
</dbReference>
<dbReference type="OrthoDB" id="9799441at2"/>
<dbReference type="SUPFAM" id="SSF81343">
    <property type="entry name" value="Fumarate reductase respiratory complex transmembrane subunits"/>
    <property type="match status" value="1"/>
</dbReference>
<dbReference type="InterPro" id="IPR034804">
    <property type="entry name" value="SQR/QFR_C/D"/>
</dbReference>
<evidence type="ECO:0000256" key="15">
    <source>
        <dbReference type="SAM" id="Phobius"/>
    </source>
</evidence>
<keyword evidence="17" id="KW-1185">Reference proteome</keyword>
<feature type="transmembrane region" description="Helical" evidence="15">
    <location>
        <begin position="64"/>
        <end position="85"/>
    </location>
</feature>
<dbReference type="PANTHER" id="PTHR10978:SF5">
    <property type="entry name" value="SUCCINATE DEHYDROGENASE CYTOCHROME B560 SUBUNIT, MITOCHONDRIAL"/>
    <property type="match status" value="1"/>
</dbReference>
<keyword evidence="7 15" id="KW-0812">Transmembrane</keyword>
<proteinExistence type="inferred from homology"/>
<dbReference type="GO" id="GO:0016020">
    <property type="term" value="C:membrane"/>
    <property type="evidence" value="ECO:0007669"/>
    <property type="project" value="UniProtKB-SubCell"/>
</dbReference>
<keyword evidence="11 14" id="KW-0408">Iron</keyword>
<dbReference type="Pfam" id="PF01127">
    <property type="entry name" value="Sdh_cyt"/>
    <property type="match status" value="1"/>
</dbReference>
<keyword evidence="6 14" id="KW-0349">Heme</keyword>
<gene>
    <name evidence="16" type="ORF">EMUR_00935</name>
</gene>
<evidence type="ECO:0000313" key="17">
    <source>
        <dbReference type="Proteomes" id="UP000018689"/>
    </source>
</evidence>
<comment type="similarity">
    <text evidence="4">Belongs to the cytochrome b560 family.</text>
</comment>
<sequence>MSKIRPLSPHLQIYKVVYKLSIMHRFTGIILLLGLLILAWGLIASFLCPQVVYGIYNFLYSSYISLYCFKLLAFIWLNVLCYHYLNGIRHILWDLGLGLTKSAVKITGIVVVCLCLFSSFILYSFFLS</sequence>
<dbReference type="RefSeq" id="WP_024071820.1">
    <property type="nucleotide sequence ID" value="NC_023063.1"/>
</dbReference>
<dbReference type="NCBIfam" id="TIGR02970">
    <property type="entry name" value="succ_dehyd_cytB"/>
    <property type="match status" value="1"/>
</dbReference>
<evidence type="ECO:0000256" key="8">
    <source>
        <dbReference type="ARBA" id="ARBA00022723"/>
    </source>
</evidence>
<accession>V9RA60</accession>
<evidence type="ECO:0000256" key="4">
    <source>
        <dbReference type="ARBA" id="ARBA00007244"/>
    </source>
</evidence>
<keyword evidence="12 15" id="KW-0472">Membrane</keyword>
<dbReference type="UniPathway" id="UPA00223"/>
<dbReference type="HOGENOM" id="CLU_094691_3_1_5"/>
<comment type="function">
    <text evidence="1">Membrane-anchoring subunit of succinate dehydrogenase (SDH).</text>
</comment>
<evidence type="ECO:0000256" key="14">
    <source>
        <dbReference type="PIRSR" id="PIRSR000178-1"/>
    </source>
</evidence>
<evidence type="ECO:0000256" key="9">
    <source>
        <dbReference type="ARBA" id="ARBA00022982"/>
    </source>
</evidence>
<evidence type="ECO:0000256" key="12">
    <source>
        <dbReference type="ARBA" id="ARBA00023136"/>
    </source>
</evidence>
<comment type="subunit">
    <text evidence="13">Part of an enzyme complex containing four subunits: a flavoprotein, an iron-sulfur protein, plus two membrane-anchoring proteins, SdhC and SdhD. The complex can form homotrimers.</text>
</comment>
<protein>
    <recommendedName>
        <fullName evidence="5">Succinate dehydrogenase cytochrome b556 subunit</fullName>
    </recommendedName>
</protein>
<keyword evidence="10 15" id="KW-1133">Transmembrane helix</keyword>
<dbReference type="Gene3D" id="1.20.1300.10">
    <property type="entry name" value="Fumarate reductase/succinate dehydrogenase, transmembrane subunit"/>
    <property type="match status" value="1"/>
</dbReference>
<dbReference type="PANTHER" id="PTHR10978">
    <property type="entry name" value="SUCCINATE DEHYDROGENASE CYTOCHROME B560 SUBUNIT"/>
    <property type="match status" value="1"/>
</dbReference>
<dbReference type="Proteomes" id="UP000018689">
    <property type="component" value="Chromosome"/>
</dbReference>
<dbReference type="KEGG" id="emr:EMUR_00935"/>
<evidence type="ECO:0000256" key="6">
    <source>
        <dbReference type="ARBA" id="ARBA00022617"/>
    </source>
</evidence>
<dbReference type="InterPro" id="IPR000701">
    <property type="entry name" value="SuccDH_FuR_B_TM-su"/>
</dbReference>
<feature type="transmembrane region" description="Helical" evidence="15">
    <location>
        <begin position="29"/>
        <end position="52"/>
    </location>
</feature>
<dbReference type="GO" id="GO:0046872">
    <property type="term" value="F:metal ion binding"/>
    <property type="evidence" value="ECO:0007669"/>
    <property type="project" value="UniProtKB-KW"/>
</dbReference>
<organism evidence="16 17">
    <name type="scientific">Ehrlichia muris AS145</name>
    <dbReference type="NCBI Taxonomy" id="1423892"/>
    <lineage>
        <taxon>Bacteria</taxon>
        <taxon>Pseudomonadati</taxon>
        <taxon>Pseudomonadota</taxon>
        <taxon>Alphaproteobacteria</taxon>
        <taxon>Rickettsiales</taxon>
        <taxon>Anaplasmataceae</taxon>
        <taxon>Ehrlichia</taxon>
    </lineage>
</organism>
<dbReference type="PATRIC" id="fig|1423892.3.peg.188"/>
<name>V9RA60_9RICK</name>